<dbReference type="EMBL" id="CP119316">
    <property type="protein sequence ID" value="WEK46624.1"/>
    <property type="molecule type" value="Genomic_DNA"/>
</dbReference>
<evidence type="ECO:0000256" key="2">
    <source>
        <dbReference type="SAM" id="SignalP"/>
    </source>
</evidence>
<feature type="chain" id="PRO_5042477384" description="Lipoprotein" evidence="2">
    <location>
        <begin position="21"/>
        <end position="149"/>
    </location>
</feature>
<dbReference type="Proteomes" id="UP001218362">
    <property type="component" value="Chromosome"/>
</dbReference>
<evidence type="ECO:0000256" key="1">
    <source>
        <dbReference type="SAM" id="MobiDB-lite"/>
    </source>
</evidence>
<feature type="signal peptide" evidence="2">
    <location>
        <begin position="1"/>
        <end position="20"/>
    </location>
</feature>
<dbReference type="KEGG" id="acob:P0Y56_16705"/>
<name>A0AAJ5X9M4_9SPHN</name>
<dbReference type="PROSITE" id="PS51257">
    <property type="entry name" value="PROKAR_LIPOPROTEIN"/>
    <property type="match status" value="1"/>
</dbReference>
<evidence type="ECO:0008006" key="5">
    <source>
        <dbReference type="Google" id="ProtNLM"/>
    </source>
</evidence>
<sequence>MKKFAILGAALAVCACGPSAKVQKSGDEATITLNNGGEKSTITSGKSAPAALPAGFTLYPGAEVSSNVTMKGGDGTMTIVSMGTGDGVDKVAAFYKAQAAKAGITIGMDMSTPQSAMIGGNGKGVDFTLTAGPRDGGGTTANLSFTTKG</sequence>
<proteinExistence type="predicted"/>
<feature type="compositionally biased region" description="Polar residues" evidence="1">
    <location>
        <begin position="140"/>
        <end position="149"/>
    </location>
</feature>
<protein>
    <recommendedName>
        <fullName evidence="5">Lipoprotein</fullName>
    </recommendedName>
</protein>
<accession>A0AAJ5X9M4</accession>
<organism evidence="3 4">
    <name type="scientific">Candidatus Andeanibacterium colombiense</name>
    <dbReference type="NCBI Taxonomy" id="3121345"/>
    <lineage>
        <taxon>Bacteria</taxon>
        <taxon>Pseudomonadati</taxon>
        <taxon>Pseudomonadota</taxon>
        <taxon>Alphaproteobacteria</taxon>
        <taxon>Sphingomonadales</taxon>
        <taxon>Sphingomonadaceae</taxon>
        <taxon>Candidatus Andeanibacterium</taxon>
    </lineage>
</organism>
<evidence type="ECO:0000313" key="3">
    <source>
        <dbReference type="EMBL" id="WEK46624.1"/>
    </source>
</evidence>
<keyword evidence="2" id="KW-0732">Signal</keyword>
<dbReference type="AlphaFoldDB" id="A0AAJ5X9M4"/>
<evidence type="ECO:0000313" key="4">
    <source>
        <dbReference type="Proteomes" id="UP001218362"/>
    </source>
</evidence>
<gene>
    <name evidence="3" type="ORF">P0Y56_16705</name>
</gene>
<feature type="region of interest" description="Disordered" evidence="1">
    <location>
        <begin position="130"/>
        <end position="149"/>
    </location>
</feature>
<reference evidence="3" key="1">
    <citation type="submission" date="2023-03" db="EMBL/GenBank/DDBJ databases">
        <title>Andean soil-derived lignocellulolytic bacterial consortium as a source of novel taxa and putative plastic-active enzymes.</title>
        <authorList>
            <person name="Diaz-Garcia L."/>
            <person name="Chuvochina M."/>
            <person name="Feuerriegel G."/>
            <person name="Bunk B."/>
            <person name="Sproer C."/>
            <person name="Streit W.R."/>
            <person name="Rodriguez L.M."/>
            <person name="Overmann J."/>
            <person name="Jimenez D.J."/>
        </authorList>
    </citation>
    <scope>NUCLEOTIDE SEQUENCE</scope>
    <source>
        <strain evidence="3">MAG 26</strain>
    </source>
</reference>